<reference evidence="1 2" key="1">
    <citation type="journal article" date="2020" name="Cell">
        <title>Large-Scale Comparative Analyses of Tick Genomes Elucidate Their Genetic Diversity and Vector Capacities.</title>
        <authorList>
            <consortium name="Tick Genome and Microbiome Consortium (TIGMIC)"/>
            <person name="Jia N."/>
            <person name="Wang J."/>
            <person name="Shi W."/>
            <person name="Du L."/>
            <person name="Sun Y."/>
            <person name="Zhan W."/>
            <person name="Jiang J.F."/>
            <person name="Wang Q."/>
            <person name="Zhang B."/>
            <person name="Ji P."/>
            <person name="Bell-Sakyi L."/>
            <person name="Cui X.M."/>
            <person name="Yuan T.T."/>
            <person name="Jiang B.G."/>
            <person name="Yang W.F."/>
            <person name="Lam T.T."/>
            <person name="Chang Q.C."/>
            <person name="Ding S.J."/>
            <person name="Wang X.J."/>
            <person name="Zhu J.G."/>
            <person name="Ruan X.D."/>
            <person name="Zhao L."/>
            <person name="Wei J.T."/>
            <person name="Ye R.Z."/>
            <person name="Que T.C."/>
            <person name="Du C.H."/>
            <person name="Zhou Y.H."/>
            <person name="Cheng J.X."/>
            <person name="Dai P.F."/>
            <person name="Guo W.B."/>
            <person name="Han X.H."/>
            <person name="Huang E.J."/>
            <person name="Li L.F."/>
            <person name="Wei W."/>
            <person name="Gao Y.C."/>
            <person name="Liu J.Z."/>
            <person name="Shao H.Z."/>
            <person name="Wang X."/>
            <person name="Wang C.C."/>
            <person name="Yang T.C."/>
            <person name="Huo Q.B."/>
            <person name="Li W."/>
            <person name="Chen H.Y."/>
            <person name="Chen S.E."/>
            <person name="Zhou L.G."/>
            <person name="Ni X.B."/>
            <person name="Tian J.H."/>
            <person name="Sheng Y."/>
            <person name="Liu T."/>
            <person name="Pan Y.S."/>
            <person name="Xia L.Y."/>
            <person name="Li J."/>
            <person name="Zhao F."/>
            <person name="Cao W.C."/>
        </authorList>
    </citation>
    <scope>NUCLEOTIDE SEQUENCE [LARGE SCALE GENOMIC DNA]</scope>
    <source>
        <strain evidence="1">Iper-2018</strain>
    </source>
</reference>
<proteinExistence type="predicted"/>
<name>A0AC60P0V7_IXOPE</name>
<dbReference type="Proteomes" id="UP000805193">
    <property type="component" value="Unassembled WGS sequence"/>
</dbReference>
<sequence length="136" mass="14365">MDEEEAERAAAPAETAVMQPKGTVDATGAGPAVVNASSPKQPSTAVLVLTPAVAHQSATPPENEVGATPVPEEGSTGKEMDVEAGTAKHPLEDVTEASQERRLRQLERKWRMVAGWKGVDSQPRTSSPKGREKLSQ</sequence>
<evidence type="ECO:0000313" key="1">
    <source>
        <dbReference type="EMBL" id="KAG0412940.1"/>
    </source>
</evidence>
<keyword evidence="2" id="KW-1185">Reference proteome</keyword>
<gene>
    <name evidence="1" type="ORF">HPB47_009909</name>
</gene>
<evidence type="ECO:0000313" key="2">
    <source>
        <dbReference type="Proteomes" id="UP000805193"/>
    </source>
</evidence>
<dbReference type="EMBL" id="JABSTQ010011307">
    <property type="protein sequence ID" value="KAG0412940.1"/>
    <property type="molecule type" value="Genomic_DNA"/>
</dbReference>
<protein>
    <submittedName>
        <fullName evidence="1">Uncharacterized protein</fullName>
    </submittedName>
</protein>
<accession>A0AC60P0V7</accession>
<organism evidence="1 2">
    <name type="scientific">Ixodes persulcatus</name>
    <name type="common">Taiga tick</name>
    <dbReference type="NCBI Taxonomy" id="34615"/>
    <lineage>
        <taxon>Eukaryota</taxon>
        <taxon>Metazoa</taxon>
        <taxon>Ecdysozoa</taxon>
        <taxon>Arthropoda</taxon>
        <taxon>Chelicerata</taxon>
        <taxon>Arachnida</taxon>
        <taxon>Acari</taxon>
        <taxon>Parasitiformes</taxon>
        <taxon>Ixodida</taxon>
        <taxon>Ixodoidea</taxon>
        <taxon>Ixodidae</taxon>
        <taxon>Ixodinae</taxon>
        <taxon>Ixodes</taxon>
    </lineage>
</organism>
<comment type="caution">
    <text evidence="1">The sequence shown here is derived from an EMBL/GenBank/DDBJ whole genome shotgun (WGS) entry which is preliminary data.</text>
</comment>